<comment type="caution">
    <text evidence="1">The sequence shown here is derived from an EMBL/GenBank/DDBJ whole genome shotgun (WGS) entry which is preliminary data.</text>
</comment>
<name>A0ABU6AE22_9PSEU</name>
<protein>
    <submittedName>
        <fullName evidence="1">Uncharacterized protein</fullName>
    </submittedName>
</protein>
<reference evidence="1 2" key="1">
    <citation type="submission" date="2023-10" db="EMBL/GenBank/DDBJ databases">
        <title>Saccharopolyspora sp. nov., isolated from mangrove soil.</title>
        <authorList>
            <person name="Lu Y."/>
            <person name="Liu W."/>
        </authorList>
    </citation>
    <scope>NUCLEOTIDE SEQUENCE [LARGE SCALE GENOMIC DNA]</scope>
    <source>
        <strain evidence="1 2">S2-29</strain>
    </source>
</reference>
<dbReference type="EMBL" id="JAWLNX010000014">
    <property type="protein sequence ID" value="MEB3369807.1"/>
    <property type="molecule type" value="Genomic_DNA"/>
</dbReference>
<evidence type="ECO:0000313" key="1">
    <source>
        <dbReference type="EMBL" id="MEB3369807.1"/>
    </source>
</evidence>
<dbReference type="RefSeq" id="WP_324267291.1">
    <property type="nucleotide sequence ID" value="NZ_JAWLNX010000014.1"/>
</dbReference>
<dbReference type="Proteomes" id="UP001327093">
    <property type="component" value="Unassembled WGS sequence"/>
</dbReference>
<gene>
    <name evidence="1" type="ORF">R4I43_20560</name>
</gene>
<organism evidence="1 2">
    <name type="scientific">Saccharopolyspora mangrovi</name>
    <dbReference type="NCBI Taxonomy" id="3082379"/>
    <lineage>
        <taxon>Bacteria</taxon>
        <taxon>Bacillati</taxon>
        <taxon>Actinomycetota</taxon>
        <taxon>Actinomycetes</taxon>
        <taxon>Pseudonocardiales</taxon>
        <taxon>Pseudonocardiaceae</taxon>
        <taxon>Saccharopolyspora</taxon>
    </lineage>
</organism>
<proteinExistence type="predicted"/>
<sequence>MLLTCEKWWCAKCWDGTSDLDRVKTPVLAGSLLAALFGSNVLGTRNKVYQRLENTKAA</sequence>
<evidence type="ECO:0000313" key="2">
    <source>
        <dbReference type="Proteomes" id="UP001327093"/>
    </source>
</evidence>
<accession>A0ABU6AE22</accession>
<keyword evidence="2" id="KW-1185">Reference proteome</keyword>